<comment type="caution">
    <text evidence="3">The sequence shown here is derived from an EMBL/GenBank/DDBJ whole genome shotgun (WGS) entry which is preliminary data.</text>
</comment>
<evidence type="ECO:0000313" key="4">
    <source>
        <dbReference type="Proteomes" id="UP000469724"/>
    </source>
</evidence>
<dbReference type="AlphaFoldDB" id="A0A7K3NLE7"/>
<evidence type="ECO:0000259" key="2">
    <source>
        <dbReference type="Pfam" id="PF13411"/>
    </source>
</evidence>
<sequence>MSRELTHKDLAHRLGVSVTTIKSYRTKFPGAILPVGRGKPLRFAPEALAACRAIHGGFQRGLSTEDIKSALKKDFPGVEEYERLSISDDMPRPAPQAFPPSRREAPAGESTPEGAGLDAGQGAEALHGQAQAVAQRDTARRLERLEAMLAELVALGSRTHSLHVELLAKLDALAGLPRLAGLAGRGADAAHAVAGADIPGPPPAAFLALPVVVLSERGEYLGITGPDNAAFSLGEFETHLLRRAGRMDAAGEMYAAWTPRGEDWVLTLRGVDRRIGKAGLEQAGGQDMGHEHSFRAAITQKNNHVAVFQRLRINGKDVSEAFLRAFFKQIKDSLE</sequence>
<dbReference type="RefSeq" id="WP_163301658.1">
    <property type="nucleotide sequence ID" value="NZ_JAAGRQ010000023.1"/>
</dbReference>
<dbReference type="SUPFAM" id="SSF46955">
    <property type="entry name" value="Putative DNA-binding domain"/>
    <property type="match status" value="1"/>
</dbReference>
<reference evidence="3 4" key="1">
    <citation type="submission" date="2020-02" db="EMBL/GenBank/DDBJ databases">
        <title>Comparative genomics of sulfur disproportionating microorganisms.</title>
        <authorList>
            <person name="Ward L.M."/>
            <person name="Bertran E."/>
            <person name="Johnston D.T."/>
        </authorList>
    </citation>
    <scope>NUCLEOTIDE SEQUENCE [LARGE SCALE GENOMIC DNA]</scope>
    <source>
        <strain evidence="3 4">DSM 3696</strain>
    </source>
</reference>
<dbReference type="Pfam" id="PF13411">
    <property type="entry name" value="MerR_1"/>
    <property type="match status" value="1"/>
</dbReference>
<feature type="compositionally biased region" description="Basic and acidic residues" evidence="1">
    <location>
        <begin position="82"/>
        <end position="91"/>
    </location>
</feature>
<organism evidence="3 4">
    <name type="scientific">Desulfolutivibrio sulfodismutans</name>
    <dbReference type="NCBI Taxonomy" id="63561"/>
    <lineage>
        <taxon>Bacteria</taxon>
        <taxon>Pseudomonadati</taxon>
        <taxon>Thermodesulfobacteriota</taxon>
        <taxon>Desulfovibrionia</taxon>
        <taxon>Desulfovibrionales</taxon>
        <taxon>Desulfovibrionaceae</taxon>
        <taxon>Desulfolutivibrio</taxon>
    </lineage>
</organism>
<dbReference type="Proteomes" id="UP000469724">
    <property type="component" value="Unassembled WGS sequence"/>
</dbReference>
<feature type="domain" description="HTH merR-type" evidence="2">
    <location>
        <begin position="6"/>
        <end position="72"/>
    </location>
</feature>
<accession>A0A7K3NLE7</accession>
<dbReference type="InterPro" id="IPR000551">
    <property type="entry name" value="MerR-type_HTH_dom"/>
</dbReference>
<keyword evidence="4" id="KW-1185">Reference proteome</keyword>
<name>A0A7K3NLE7_9BACT</name>
<dbReference type="GO" id="GO:0003677">
    <property type="term" value="F:DNA binding"/>
    <property type="evidence" value="ECO:0007669"/>
    <property type="project" value="InterPro"/>
</dbReference>
<evidence type="ECO:0000256" key="1">
    <source>
        <dbReference type="SAM" id="MobiDB-lite"/>
    </source>
</evidence>
<feature type="region of interest" description="Disordered" evidence="1">
    <location>
        <begin position="82"/>
        <end position="120"/>
    </location>
</feature>
<proteinExistence type="predicted"/>
<dbReference type="GO" id="GO:0006355">
    <property type="term" value="P:regulation of DNA-templated transcription"/>
    <property type="evidence" value="ECO:0007669"/>
    <property type="project" value="InterPro"/>
</dbReference>
<dbReference type="EMBL" id="JAAGRQ010000023">
    <property type="protein sequence ID" value="NDY56605.1"/>
    <property type="molecule type" value="Genomic_DNA"/>
</dbReference>
<evidence type="ECO:0000313" key="3">
    <source>
        <dbReference type="EMBL" id="NDY56605.1"/>
    </source>
</evidence>
<dbReference type="InterPro" id="IPR009061">
    <property type="entry name" value="DNA-bd_dom_put_sf"/>
</dbReference>
<protein>
    <submittedName>
        <fullName evidence="3">Helix-turn-helix domain-containing protein</fullName>
    </submittedName>
</protein>
<gene>
    <name evidence="3" type="ORF">G3N56_07595</name>
</gene>